<sequence>MQFLKIFLFFSVFVVVSSFALKASSFTLDQAKSDLKVIEHDVEEMEEKEAKIYAEMFEEIFVLKQYARNLRGRRGIKCGSKVLEKVIQICGDFSSNTGRDIATHCCSHVCTDEYYKKSVCPQK</sequence>
<reference evidence="8 9" key="1">
    <citation type="submission" date="2022-05" db="EMBL/GenBank/DDBJ databases">
        <title>Chromosome-level reference genomes for two strains of Caenorhabditis briggsae: an improved platform for comparative genomics.</title>
        <authorList>
            <person name="Stevens L."/>
            <person name="Andersen E.C."/>
        </authorList>
    </citation>
    <scope>NUCLEOTIDE SEQUENCE [LARGE SCALE GENOMIC DNA]</scope>
    <source>
        <strain evidence="8">QX1410_ONT</strain>
        <tissue evidence="8">Whole-organism</tissue>
    </source>
</reference>
<accession>A0AAE9DQS1</accession>
<dbReference type="EMBL" id="CP090892">
    <property type="protein sequence ID" value="ULU08249.1"/>
    <property type="molecule type" value="Genomic_DNA"/>
</dbReference>
<dbReference type="PANTHER" id="PTHR33893">
    <property type="entry name" value="INSULIN RELATED-RELATED-RELATED"/>
    <property type="match status" value="1"/>
</dbReference>
<dbReference type="InterPro" id="IPR003235">
    <property type="entry name" value="Nem_insulin-like_b-type"/>
</dbReference>
<dbReference type="Pfam" id="PF03488">
    <property type="entry name" value="Ins_beta"/>
    <property type="match status" value="1"/>
</dbReference>
<evidence type="ECO:0000256" key="2">
    <source>
        <dbReference type="ARBA" id="ARBA00009034"/>
    </source>
</evidence>
<feature type="chain" id="PRO_5042082059" evidence="7">
    <location>
        <begin position="19"/>
        <end position="123"/>
    </location>
</feature>
<evidence type="ECO:0000256" key="5">
    <source>
        <dbReference type="ARBA" id="ARBA00023157"/>
    </source>
</evidence>
<dbReference type="Proteomes" id="UP000827892">
    <property type="component" value="Chromosome II"/>
</dbReference>
<keyword evidence="5" id="KW-1015">Disulfide bond</keyword>
<gene>
    <name evidence="8" type="ORF">L3Y34_019411</name>
</gene>
<dbReference type="Gene3D" id="1.10.100.10">
    <property type="entry name" value="Insulin-like"/>
    <property type="match status" value="1"/>
</dbReference>
<organism evidence="8 9">
    <name type="scientific">Caenorhabditis briggsae</name>
    <dbReference type="NCBI Taxonomy" id="6238"/>
    <lineage>
        <taxon>Eukaryota</taxon>
        <taxon>Metazoa</taxon>
        <taxon>Ecdysozoa</taxon>
        <taxon>Nematoda</taxon>
        <taxon>Chromadorea</taxon>
        <taxon>Rhabditida</taxon>
        <taxon>Rhabditina</taxon>
        <taxon>Rhabditomorpha</taxon>
        <taxon>Rhabditoidea</taxon>
        <taxon>Rhabditidae</taxon>
        <taxon>Peloderinae</taxon>
        <taxon>Caenorhabditis</taxon>
    </lineage>
</organism>
<proteinExistence type="inferred from homology"/>
<dbReference type="InterPro" id="IPR052335">
    <property type="entry name" value="Insulin-like_regulatory"/>
</dbReference>
<protein>
    <submittedName>
        <fullName evidence="8">Uncharacterized protein</fullName>
    </submittedName>
</protein>
<dbReference type="InterPro" id="IPR036438">
    <property type="entry name" value="Insulin-like_sf"/>
</dbReference>
<evidence type="ECO:0000256" key="7">
    <source>
        <dbReference type="SAM" id="SignalP"/>
    </source>
</evidence>
<dbReference type="GO" id="GO:0005179">
    <property type="term" value="F:hormone activity"/>
    <property type="evidence" value="ECO:0007669"/>
    <property type="project" value="InterPro"/>
</dbReference>
<evidence type="ECO:0000256" key="3">
    <source>
        <dbReference type="ARBA" id="ARBA00022525"/>
    </source>
</evidence>
<dbReference type="GO" id="GO:0005576">
    <property type="term" value="C:extracellular region"/>
    <property type="evidence" value="ECO:0007669"/>
    <property type="project" value="UniProtKB-SubCell"/>
</dbReference>
<name>A0AAE9DQS1_CAEBR</name>
<evidence type="ECO:0000256" key="1">
    <source>
        <dbReference type="ARBA" id="ARBA00004613"/>
    </source>
</evidence>
<keyword evidence="3" id="KW-0964">Secreted</keyword>
<feature type="coiled-coil region" evidence="6">
    <location>
        <begin position="28"/>
        <end position="55"/>
    </location>
</feature>
<comment type="subcellular location">
    <subcellularLocation>
        <location evidence="1">Secreted</location>
    </subcellularLocation>
</comment>
<dbReference type="AlphaFoldDB" id="A0AAE9DQS1"/>
<evidence type="ECO:0000256" key="4">
    <source>
        <dbReference type="ARBA" id="ARBA00022729"/>
    </source>
</evidence>
<evidence type="ECO:0000256" key="6">
    <source>
        <dbReference type="SAM" id="Coils"/>
    </source>
</evidence>
<dbReference type="SUPFAM" id="SSF56994">
    <property type="entry name" value="Insulin-like"/>
    <property type="match status" value="1"/>
</dbReference>
<comment type="similarity">
    <text evidence="2">Belongs to the insulin family.</text>
</comment>
<feature type="signal peptide" evidence="7">
    <location>
        <begin position="1"/>
        <end position="18"/>
    </location>
</feature>
<keyword evidence="4 7" id="KW-0732">Signal</keyword>
<evidence type="ECO:0000313" key="8">
    <source>
        <dbReference type="EMBL" id="ULU08249.1"/>
    </source>
</evidence>
<evidence type="ECO:0000313" key="9">
    <source>
        <dbReference type="Proteomes" id="UP000827892"/>
    </source>
</evidence>
<dbReference type="PANTHER" id="PTHR33893:SF5">
    <property type="entry name" value="INSULIN RELATED-RELATED"/>
    <property type="match status" value="1"/>
</dbReference>
<keyword evidence="6" id="KW-0175">Coiled coil</keyword>